<evidence type="ECO:0000256" key="4">
    <source>
        <dbReference type="HAMAP-Rule" id="MF_00528"/>
    </source>
</evidence>
<keyword evidence="2 4" id="KW-0378">Hydrolase</keyword>
<evidence type="ECO:0000256" key="1">
    <source>
        <dbReference type="ARBA" id="ARBA00001968"/>
    </source>
</evidence>
<evidence type="ECO:0000256" key="3">
    <source>
        <dbReference type="ARBA" id="ARBA00023080"/>
    </source>
</evidence>
<name>A0ABS7U1E7_9BACT</name>
<dbReference type="PIRSF" id="PIRSF006305">
    <property type="entry name" value="Maf"/>
    <property type="match status" value="1"/>
</dbReference>
<dbReference type="RefSeq" id="WP_224195907.1">
    <property type="nucleotide sequence ID" value="NZ_JAIRAU010000047.1"/>
</dbReference>
<feature type="site" description="Important for substrate specificity" evidence="4">
    <location>
        <position position="45"/>
    </location>
</feature>
<dbReference type="InterPro" id="IPR003697">
    <property type="entry name" value="Maf-like"/>
</dbReference>
<comment type="subcellular location">
    <subcellularLocation>
        <location evidence="4">Cytoplasm</location>
    </subcellularLocation>
</comment>
<comment type="similarity">
    <text evidence="4">Belongs to the Maf family. YhdE subfamily.</text>
</comment>
<dbReference type="HAMAP" id="MF_00528">
    <property type="entry name" value="Maf"/>
    <property type="match status" value="1"/>
</dbReference>
<evidence type="ECO:0000313" key="5">
    <source>
        <dbReference type="EMBL" id="MBZ5714175.1"/>
    </source>
</evidence>
<gene>
    <name evidence="5" type="ORF">K7C98_33500</name>
</gene>
<dbReference type="PANTHER" id="PTHR43213">
    <property type="entry name" value="BIFUNCTIONAL DTTP/UTP PYROPHOSPHATASE/METHYLTRANSFERASE PROTEIN-RELATED"/>
    <property type="match status" value="1"/>
</dbReference>
<comment type="caution">
    <text evidence="5">The sequence shown here is derived from an EMBL/GenBank/DDBJ whole genome shotgun (WGS) entry which is preliminary data.</text>
</comment>
<keyword evidence="6" id="KW-1185">Reference proteome</keyword>
<dbReference type="EMBL" id="JAIRAU010000047">
    <property type="protein sequence ID" value="MBZ5714175.1"/>
    <property type="molecule type" value="Genomic_DNA"/>
</dbReference>
<accession>A0ABS7U1E7</accession>
<protein>
    <recommendedName>
        <fullName evidence="4">dTTP/UTP pyrophosphatase</fullName>
        <shortName evidence="4">dTTPase/UTPase</shortName>
        <ecNumber evidence="4">3.6.1.9</ecNumber>
    </recommendedName>
    <alternativeName>
        <fullName evidence="4">Nucleoside triphosphate pyrophosphatase</fullName>
    </alternativeName>
    <alternativeName>
        <fullName evidence="4">Nucleotide pyrophosphatase</fullName>
        <shortName evidence="4">Nucleotide PPase</shortName>
    </alternativeName>
</protein>
<comment type="catalytic activity">
    <reaction evidence="4">
        <text>UTP + H2O = UMP + diphosphate + H(+)</text>
        <dbReference type="Rhea" id="RHEA:29395"/>
        <dbReference type="ChEBI" id="CHEBI:15377"/>
        <dbReference type="ChEBI" id="CHEBI:15378"/>
        <dbReference type="ChEBI" id="CHEBI:33019"/>
        <dbReference type="ChEBI" id="CHEBI:46398"/>
        <dbReference type="ChEBI" id="CHEBI:57865"/>
        <dbReference type="EC" id="3.6.1.9"/>
    </reaction>
</comment>
<evidence type="ECO:0000256" key="2">
    <source>
        <dbReference type="ARBA" id="ARBA00022801"/>
    </source>
</evidence>
<keyword evidence="3 4" id="KW-0546">Nucleotide metabolism</keyword>
<dbReference type="NCBIfam" id="TIGR00172">
    <property type="entry name" value="maf"/>
    <property type="match status" value="1"/>
</dbReference>
<sequence>MWPPRVDVCGCRGGCTRAADPADPRAMSGQPQPSSTLVLASASPRRAELLRSAGIAFARAPVDCDETWFADEPPPRYVERVARAKAELALRPGVVVLAADTTVWLEGQIEPLAKAADRAEAAAMLTRLAGRSHFTTTAVAVADARGPEVRWHPFAVTTTVWFRPLTPAQIDRYLDTEEWRDKAGAYGIQGAAAGLVRRIEGSYTNVVGLPLAEVVELLATLELG</sequence>
<dbReference type="Proteomes" id="UP001139031">
    <property type="component" value="Unassembled WGS sequence"/>
</dbReference>
<proteinExistence type="inferred from homology"/>
<organism evidence="5 6">
    <name type="scientific">Nannocystis pusilla</name>
    <dbReference type="NCBI Taxonomy" id="889268"/>
    <lineage>
        <taxon>Bacteria</taxon>
        <taxon>Pseudomonadati</taxon>
        <taxon>Myxococcota</taxon>
        <taxon>Polyangia</taxon>
        <taxon>Nannocystales</taxon>
        <taxon>Nannocystaceae</taxon>
        <taxon>Nannocystis</taxon>
    </lineage>
</organism>
<comment type="function">
    <text evidence="4">Nucleoside triphosphate pyrophosphatase that hydrolyzes dTTP and UTP. May have a dual role in cell division arrest and in preventing the incorporation of modified nucleotides into cellular nucleic acids.</text>
</comment>
<evidence type="ECO:0000313" key="6">
    <source>
        <dbReference type="Proteomes" id="UP001139031"/>
    </source>
</evidence>
<dbReference type="Pfam" id="PF02545">
    <property type="entry name" value="Maf"/>
    <property type="match status" value="1"/>
</dbReference>
<dbReference type="Gene3D" id="3.90.950.10">
    <property type="match status" value="1"/>
</dbReference>
<reference evidence="5" key="1">
    <citation type="submission" date="2021-08" db="EMBL/GenBank/DDBJ databases">
        <authorList>
            <person name="Stevens D.C."/>
        </authorList>
    </citation>
    <scope>NUCLEOTIDE SEQUENCE</scope>
    <source>
        <strain evidence="5">DSM 53165</strain>
    </source>
</reference>
<dbReference type="InterPro" id="IPR029001">
    <property type="entry name" value="ITPase-like_fam"/>
</dbReference>
<comment type="catalytic activity">
    <reaction evidence="4">
        <text>dTTP + H2O = dTMP + diphosphate + H(+)</text>
        <dbReference type="Rhea" id="RHEA:28534"/>
        <dbReference type="ChEBI" id="CHEBI:15377"/>
        <dbReference type="ChEBI" id="CHEBI:15378"/>
        <dbReference type="ChEBI" id="CHEBI:33019"/>
        <dbReference type="ChEBI" id="CHEBI:37568"/>
        <dbReference type="ChEBI" id="CHEBI:63528"/>
        <dbReference type="EC" id="3.6.1.9"/>
    </reaction>
</comment>
<comment type="cofactor">
    <cofactor evidence="1 4">
        <name>a divalent metal cation</name>
        <dbReference type="ChEBI" id="CHEBI:60240"/>
    </cofactor>
</comment>
<feature type="site" description="Important for substrate specificity" evidence="4">
    <location>
        <position position="189"/>
    </location>
</feature>
<dbReference type="SUPFAM" id="SSF52972">
    <property type="entry name" value="ITPase-like"/>
    <property type="match status" value="1"/>
</dbReference>
<keyword evidence="4" id="KW-0963">Cytoplasm</keyword>
<comment type="caution">
    <text evidence="4">Lacks conserved residue(s) required for the propagation of feature annotation.</text>
</comment>
<dbReference type="PANTHER" id="PTHR43213:SF5">
    <property type="entry name" value="BIFUNCTIONAL DTTP_UTP PYROPHOSPHATASE_METHYLTRANSFERASE PROTEIN-RELATED"/>
    <property type="match status" value="1"/>
</dbReference>
<feature type="active site" description="Proton acceptor" evidence="4">
    <location>
        <position position="100"/>
    </location>
</feature>
<dbReference type="EC" id="3.6.1.9" evidence="4"/>
<feature type="site" description="Important for substrate specificity" evidence="4">
    <location>
        <position position="101"/>
    </location>
</feature>
<dbReference type="CDD" id="cd00555">
    <property type="entry name" value="Maf"/>
    <property type="match status" value="1"/>
</dbReference>